<dbReference type="PROSITE" id="PS00198">
    <property type="entry name" value="4FE4S_FER_1"/>
    <property type="match status" value="1"/>
</dbReference>
<protein>
    <submittedName>
        <fullName evidence="14">RnfABCDGE type electron transport complex subunit B</fullName>
    </submittedName>
</protein>
<keyword evidence="1" id="KW-0813">Transport</keyword>
<dbReference type="PROSITE" id="PS51379">
    <property type="entry name" value="4FE4S_FER_2"/>
    <property type="match status" value="2"/>
</dbReference>
<evidence type="ECO:0000256" key="11">
    <source>
        <dbReference type="ARBA" id="ARBA00023136"/>
    </source>
</evidence>
<evidence type="ECO:0000256" key="4">
    <source>
        <dbReference type="ARBA" id="ARBA00022519"/>
    </source>
</evidence>
<feature type="domain" description="4Fe-4S" evidence="13">
    <location>
        <begin position="1"/>
        <end position="60"/>
    </location>
</feature>
<dbReference type="Proteomes" id="UP001528850">
    <property type="component" value="Unassembled WGS sequence"/>
</dbReference>
<keyword evidence="3" id="KW-0004">4Fe-4S</keyword>
<evidence type="ECO:0000256" key="5">
    <source>
        <dbReference type="ARBA" id="ARBA00022723"/>
    </source>
</evidence>
<dbReference type="Pfam" id="PF14697">
    <property type="entry name" value="Fer4_21"/>
    <property type="match status" value="1"/>
</dbReference>
<dbReference type="NCBIfam" id="TIGR01944">
    <property type="entry name" value="rnfB"/>
    <property type="match status" value="1"/>
</dbReference>
<sequence>MTSTLADRIDDLLPQTQCEQCGFHGCRPYADAIAAGDAEINRCPPGGAVGIERLAALLNRPAIPLDTTRGIEKPRTLARIVEADCIGCTKCIQACPVDAILGAAKLMHTVVSDLCTGCELCVPACPVDCIVLDPMPPAQANDRAHADAARRHFRRREERLAVERAARERQLAASKREVGAPAARHAVLEALARAKAKKDSP</sequence>
<feature type="domain" description="4Fe-4S ferredoxin-type" evidence="12">
    <location>
        <begin position="76"/>
        <end position="105"/>
    </location>
</feature>
<dbReference type="SUPFAM" id="SSF54862">
    <property type="entry name" value="4Fe-4S ferredoxins"/>
    <property type="match status" value="1"/>
</dbReference>
<keyword evidence="10" id="KW-0411">Iron-sulfur</keyword>
<evidence type="ECO:0000259" key="12">
    <source>
        <dbReference type="PROSITE" id="PS51379"/>
    </source>
</evidence>
<keyword evidence="11" id="KW-0472">Membrane</keyword>
<evidence type="ECO:0000313" key="15">
    <source>
        <dbReference type="Proteomes" id="UP001528850"/>
    </source>
</evidence>
<keyword evidence="4" id="KW-0997">Cell inner membrane</keyword>
<dbReference type="PROSITE" id="PS51656">
    <property type="entry name" value="4FE4S"/>
    <property type="match status" value="1"/>
</dbReference>
<evidence type="ECO:0000256" key="10">
    <source>
        <dbReference type="ARBA" id="ARBA00023014"/>
    </source>
</evidence>
<evidence type="ECO:0000256" key="3">
    <source>
        <dbReference type="ARBA" id="ARBA00022485"/>
    </source>
</evidence>
<name>A0ABT6B8I3_9GAMM</name>
<dbReference type="InterPro" id="IPR017900">
    <property type="entry name" value="4Fe4S_Fe_S_CS"/>
</dbReference>
<keyword evidence="15" id="KW-1185">Reference proteome</keyword>
<evidence type="ECO:0000256" key="8">
    <source>
        <dbReference type="ARBA" id="ARBA00022982"/>
    </source>
</evidence>
<evidence type="ECO:0000256" key="2">
    <source>
        <dbReference type="ARBA" id="ARBA00022475"/>
    </source>
</evidence>
<dbReference type="Gene3D" id="3.30.70.20">
    <property type="match status" value="1"/>
</dbReference>
<dbReference type="PANTHER" id="PTHR42859:SF3">
    <property type="entry name" value="ION-TRANSLOCATING OXIDOREDUCTASE COMPLEX SUBUNIT B"/>
    <property type="match status" value="1"/>
</dbReference>
<feature type="domain" description="4Fe-4S ferredoxin-type" evidence="12">
    <location>
        <begin position="106"/>
        <end position="135"/>
    </location>
</feature>
<keyword evidence="9" id="KW-0408">Iron</keyword>
<reference evidence="14 15" key="1">
    <citation type="journal article" date="2024" name="Curr. Microbiol.">
        <title>Luteibacter sahnii sp. nov., A Novel Yellow-Colored Xanthomonadin Pigment Producing Probiotic Bacterium from Healthy Rice Seed Microbiome.</title>
        <authorList>
            <person name="Jaiswal G."/>
            <person name="Rana R."/>
            <person name="Nayak P.K."/>
            <person name="Chouhan R."/>
            <person name="Gandhi S.G."/>
            <person name="Patel H.K."/>
            <person name="Patil P.B."/>
        </authorList>
    </citation>
    <scope>NUCLEOTIDE SEQUENCE [LARGE SCALE GENOMIC DNA]</scope>
    <source>
        <strain evidence="14 15">PPL201</strain>
    </source>
</reference>
<dbReference type="InterPro" id="IPR050294">
    <property type="entry name" value="RnfB_subfamily"/>
</dbReference>
<gene>
    <name evidence="14" type="ORF">P3W24_05460</name>
</gene>
<keyword evidence="5" id="KW-0479">Metal-binding</keyword>
<keyword evidence="7" id="KW-1278">Translocase</keyword>
<keyword evidence="8" id="KW-0249">Electron transport</keyword>
<dbReference type="Pfam" id="PF04060">
    <property type="entry name" value="FeS"/>
    <property type="match status" value="1"/>
</dbReference>
<dbReference type="InterPro" id="IPR017896">
    <property type="entry name" value="4Fe4S_Fe-S-bd"/>
</dbReference>
<evidence type="ECO:0000259" key="13">
    <source>
        <dbReference type="PROSITE" id="PS51656"/>
    </source>
</evidence>
<dbReference type="InterPro" id="IPR007202">
    <property type="entry name" value="4Fe-4S_dom"/>
</dbReference>
<keyword evidence="2" id="KW-1003">Cell membrane</keyword>
<evidence type="ECO:0000256" key="7">
    <source>
        <dbReference type="ARBA" id="ARBA00022967"/>
    </source>
</evidence>
<dbReference type="Gene3D" id="1.10.15.40">
    <property type="entry name" value="Electron transport complex subunit B, putative Fe-S cluster"/>
    <property type="match status" value="1"/>
</dbReference>
<dbReference type="InterPro" id="IPR010207">
    <property type="entry name" value="Elect_transpt_cplx_RnfB/RsxB"/>
</dbReference>
<evidence type="ECO:0000256" key="9">
    <source>
        <dbReference type="ARBA" id="ARBA00023004"/>
    </source>
</evidence>
<comment type="caution">
    <text evidence="14">The sequence shown here is derived from an EMBL/GenBank/DDBJ whole genome shotgun (WGS) entry which is preliminary data.</text>
</comment>
<evidence type="ECO:0000256" key="6">
    <source>
        <dbReference type="ARBA" id="ARBA00022737"/>
    </source>
</evidence>
<accession>A0ABT6B8I3</accession>
<dbReference type="PANTHER" id="PTHR42859">
    <property type="entry name" value="OXIDOREDUCTASE"/>
    <property type="match status" value="1"/>
</dbReference>
<dbReference type="EMBL" id="JARJJS010000001">
    <property type="protein sequence ID" value="MDF4024410.1"/>
    <property type="molecule type" value="Genomic_DNA"/>
</dbReference>
<keyword evidence="6" id="KW-0677">Repeat</keyword>
<organism evidence="14 15">
    <name type="scientific">Luteibacter sahnii</name>
    <dbReference type="NCBI Taxonomy" id="3021977"/>
    <lineage>
        <taxon>Bacteria</taxon>
        <taxon>Pseudomonadati</taxon>
        <taxon>Pseudomonadota</taxon>
        <taxon>Gammaproteobacteria</taxon>
        <taxon>Lysobacterales</taxon>
        <taxon>Rhodanobacteraceae</taxon>
        <taxon>Luteibacter</taxon>
    </lineage>
</organism>
<proteinExistence type="predicted"/>
<evidence type="ECO:0000256" key="1">
    <source>
        <dbReference type="ARBA" id="ARBA00022448"/>
    </source>
</evidence>
<evidence type="ECO:0000313" key="14">
    <source>
        <dbReference type="EMBL" id="MDF4024410.1"/>
    </source>
</evidence>